<dbReference type="AlphaFoldDB" id="A0A397T3T4"/>
<dbReference type="EMBL" id="QKYT01000208">
    <property type="protein sequence ID" value="RIA89724.1"/>
    <property type="molecule type" value="Genomic_DNA"/>
</dbReference>
<reference evidence="1 2" key="1">
    <citation type="submission" date="2018-06" db="EMBL/GenBank/DDBJ databases">
        <title>Comparative genomics reveals the genomic features of Rhizophagus irregularis, R. cerebriforme, R. diaphanum and Gigaspora rosea, and their symbiotic lifestyle signature.</title>
        <authorList>
            <person name="Morin E."/>
            <person name="San Clemente H."/>
            <person name="Chen E.C.H."/>
            <person name="De La Providencia I."/>
            <person name="Hainaut M."/>
            <person name="Kuo A."/>
            <person name="Kohler A."/>
            <person name="Murat C."/>
            <person name="Tang N."/>
            <person name="Roy S."/>
            <person name="Loubradou J."/>
            <person name="Henrissat B."/>
            <person name="Grigoriev I.V."/>
            <person name="Corradi N."/>
            <person name="Roux C."/>
            <person name="Martin F.M."/>
        </authorList>
    </citation>
    <scope>NUCLEOTIDE SEQUENCE [LARGE SCALE GENOMIC DNA]</scope>
    <source>
        <strain evidence="1 2">DAOM 227022</strain>
    </source>
</reference>
<evidence type="ECO:0000313" key="1">
    <source>
        <dbReference type="EMBL" id="RIA89724.1"/>
    </source>
</evidence>
<gene>
    <name evidence="1" type="ORF">C1645_824428</name>
</gene>
<protein>
    <submittedName>
        <fullName evidence="1">Uncharacterized protein</fullName>
    </submittedName>
</protein>
<accession>A0A397T3T4</accession>
<name>A0A397T3T4_9GLOM</name>
<dbReference type="OrthoDB" id="2446601at2759"/>
<dbReference type="Proteomes" id="UP000265703">
    <property type="component" value="Unassembled WGS sequence"/>
</dbReference>
<organism evidence="1 2">
    <name type="scientific">Glomus cerebriforme</name>
    <dbReference type="NCBI Taxonomy" id="658196"/>
    <lineage>
        <taxon>Eukaryota</taxon>
        <taxon>Fungi</taxon>
        <taxon>Fungi incertae sedis</taxon>
        <taxon>Mucoromycota</taxon>
        <taxon>Glomeromycotina</taxon>
        <taxon>Glomeromycetes</taxon>
        <taxon>Glomerales</taxon>
        <taxon>Glomeraceae</taxon>
        <taxon>Glomus</taxon>
    </lineage>
</organism>
<keyword evidence="2" id="KW-1185">Reference proteome</keyword>
<comment type="caution">
    <text evidence="1">The sequence shown here is derived from an EMBL/GenBank/DDBJ whole genome shotgun (WGS) entry which is preliminary data.</text>
</comment>
<proteinExistence type="predicted"/>
<sequence>MSYDQIPSVDGCRFLRKEHPDLESDTLEMTEERVMKWFNLAVKAVVEPLIGKIKDDDVALKKEVLNLSEKISPDNILVIKRSIDSMFIQT</sequence>
<evidence type="ECO:0000313" key="2">
    <source>
        <dbReference type="Proteomes" id="UP000265703"/>
    </source>
</evidence>